<organism evidence="2">
    <name type="scientific">Trichoderma cornu-damae</name>
    <dbReference type="NCBI Taxonomy" id="654480"/>
    <lineage>
        <taxon>Eukaryota</taxon>
        <taxon>Fungi</taxon>
        <taxon>Dikarya</taxon>
        <taxon>Ascomycota</taxon>
        <taxon>Pezizomycotina</taxon>
        <taxon>Sordariomycetes</taxon>
        <taxon>Hypocreomycetidae</taxon>
        <taxon>Hypocreales</taxon>
        <taxon>Hypocreaceae</taxon>
        <taxon>Trichoderma</taxon>
    </lineage>
</organism>
<dbReference type="SMART" id="SM00497">
    <property type="entry name" value="IENR1"/>
    <property type="match status" value="1"/>
</dbReference>
<proteinExistence type="predicted"/>
<dbReference type="InterPro" id="IPR010896">
    <property type="entry name" value="NUMOD1"/>
</dbReference>
<name>A0A8E6Z665_9HYPO</name>
<dbReference type="AlphaFoldDB" id="A0A8E6Z665"/>
<evidence type="ECO:0000259" key="1">
    <source>
        <dbReference type="SMART" id="SM00465"/>
    </source>
</evidence>
<accession>A0A8E6Z665</accession>
<reference evidence="2" key="1">
    <citation type="submission" date="2021-01" db="EMBL/GenBank/DDBJ databases">
        <title>The complete mitochondrial genome sequence of Trichoderma cornu-damae (Agaricales, Basidiomycota).</title>
        <authorList>
            <person name="Jo J.W."/>
            <person name="Kwak Y.-N."/>
            <person name="Lee H."/>
            <person name="Kim C.-S."/>
            <person name="Chung J.-W."/>
        </authorList>
    </citation>
    <scope>NUCLEOTIDE SEQUENCE</scope>
    <source>
        <strain evidence="2">KA19-0412C</strain>
    </source>
</reference>
<dbReference type="EMBL" id="MW525445">
    <property type="protein sequence ID" value="QVV23906.1"/>
    <property type="molecule type" value="Genomic_DNA"/>
</dbReference>
<dbReference type="NCBIfam" id="TIGR01453">
    <property type="entry name" value="grpIintron_endo"/>
    <property type="match status" value="1"/>
</dbReference>
<sequence>MKSLNNNLSNNGYIVPAKCYDNALLNKNTILLENKGKSGIYRWTNKLNYNTYVGSGLNLSKRVGEYYTASELKRNPRPIHAALLKHGYENFKLEILEYCKADELILREQYYLDLLNPEYNILKTAYSLLGFKHSLENIEKFKLKKISQEHKDLLSSIHLRKEVSQETRDKLALATTNYMKNNPLTPEALANITAKTTEREGVPVTLLNIKTNETLEFPTLTKAAEYLGIKRQAIRNAINRGSIVKELYRVSEK</sequence>
<dbReference type="CDD" id="cd10445">
    <property type="entry name" value="GIY-YIG_bI1_like"/>
    <property type="match status" value="1"/>
</dbReference>
<dbReference type="InterPro" id="IPR003647">
    <property type="entry name" value="Intron_nuc_1_rpt"/>
</dbReference>
<dbReference type="SMART" id="SM00465">
    <property type="entry name" value="GIYc"/>
    <property type="match status" value="1"/>
</dbReference>
<dbReference type="Pfam" id="PF01541">
    <property type="entry name" value="GIY-YIG"/>
    <property type="match status" value="1"/>
</dbReference>
<geneLocation type="mitochondrion" evidence="2"/>
<gene>
    <name evidence="2" type="primary">orf342</name>
</gene>
<dbReference type="GO" id="GO:0004519">
    <property type="term" value="F:endonuclease activity"/>
    <property type="evidence" value="ECO:0007669"/>
    <property type="project" value="InterPro"/>
</dbReference>
<evidence type="ECO:0000313" key="2">
    <source>
        <dbReference type="EMBL" id="QVV23906.1"/>
    </source>
</evidence>
<dbReference type="InterPro" id="IPR000305">
    <property type="entry name" value="GIY-YIG_endonuc"/>
</dbReference>
<dbReference type="InterPro" id="IPR006350">
    <property type="entry name" value="Intron_endoG1"/>
</dbReference>
<keyword evidence="2" id="KW-0496">Mitochondrion</keyword>
<feature type="domain" description="GIY-YIG" evidence="1">
    <location>
        <begin position="37"/>
        <end position="125"/>
    </location>
</feature>
<protein>
    <recommendedName>
        <fullName evidence="1">GIY-YIG domain-containing protein</fullName>
    </recommendedName>
</protein>
<dbReference type="Pfam" id="PF07453">
    <property type="entry name" value="NUMOD1"/>
    <property type="match status" value="1"/>
</dbReference>